<evidence type="ECO:0000313" key="1">
    <source>
        <dbReference type="EMBL" id="UBF23229.1"/>
    </source>
</evidence>
<keyword evidence="2" id="KW-1185">Reference proteome</keyword>
<organism evidence="1 2">
    <name type="scientific">Haloarcula tailed virus 2</name>
    <dbReference type="NCBI Taxonomy" id="2877989"/>
    <lineage>
        <taxon>Viruses</taxon>
        <taxon>Duplodnaviria</taxon>
        <taxon>Heunggongvirae</taxon>
        <taxon>Uroviricota</taxon>
        <taxon>Caudoviricetes</taxon>
        <taxon>Thumleimavirales</taxon>
        <taxon>Soleiviridae</taxon>
        <taxon>Eilatmyovirus</taxon>
        <taxon>Eilatmyovirus salis</taxon>
        <taxon>Eilatmyovirus HATV2</taxon>
    </lineage>
</organism>
<accession>A0AAE9BYT0</accession>
<reference evidence="1" key="1">
    <citation type="submission" date="2021-05" db="EMBL/GenBank/DDBJ databases">
        <title>Diversity, taxonomy and evolution of archaeal viruses of the class Caudoviricetes.</title>
        <authorList>
            <person name="Liu Y."/>
            <person name="Demina T.A."/>
            <person name="Roux S."/>
            <person name="Aiewsakun P."/>
            <person name="Kazlauskas D."/>
            <person name="Simmonds P."/>
            <person name="Prangishvili D."/>
            <person name="Oksanen H.M."/>
            <person name="Krupovic M."/>
        </authorList>
    </citation>
    <scope>NUCLEOTIDE SEQUENCE</scope>
    <source>
        <strain evidence="1">HATV-2/44</strain>
    </source>
</reference>
<sequence length="67" mass="7503">MRIEKAVATCLCGKDFSGRTSDSVTVGDTNVTFENHCSFCKHDTVVKKNRKGTPRIIYFTYLPTEAL</sequence>
<proteinExistence type="predicted"/>
<name>A0AAE9BYT0_9CAUD</name>
<gene>
    <name evidence="1" type="ORF">HATV-2_gp78</name>
</gene>
<dbReference type="EMBL" id="MZ334525">
    <property type="protein sequence ID" value="UBF23229.1"/>
    <property type="molecule type" value="Genomic_DNA"/>
</dbReference>
<dbReference type="Proteomes" id="UP000827814">
    <property type="component" value="Segment"/>
</dbReference>
<evidence type="ECO:0000313" key="2">
    <source>
        <dbReference type="Proteomes" id="UP000827814"/>
    </source>
</evidence>
<protein>
    <submittedName>
        <fullName evidence="1">Uncharacterized protein</fullName>
    </submittedName>
</protein>